<dbReference type="EMBL" id="JBHUDI010000006">
    <property type="protein sequence ID" value="MFD1564309.1"/>
    <property type="molecule type" value="Genomic_DNA"/>
</dbReference>
<accession>A0ABD6BI72</accession>
<protein>
    <submittedName>
        <fullName evidence="2">Uncharacterized protein</fullName>
    </submittedName>
</protein>
<sequence>MNVYKALFGIASVALGVLALLGSGVFSSRGHQDPDRSDQSETHATVQFDQNDVTSTRESSRSTTRREAAKRHVDPIFQTP</sequence>
<evidence type="ECO:0000313" key="2">
    <source>
        <dbReference type="EMBL" id="MFD1564309.1"/>
    </source>
</evidence>
<dbReference type="Proteomes" id="UP001597076">
    <property type="component" value="Unassembled WGS sequence"/>
</dbReference>
<evidence type="ECO:0000313" key="3">
    <source>
        <dbReference type="Proteomes" id="UP001597076"/>
    </source>
</evidence>
<reference evidence="2 3" key="1">
    <citation type="journal article" date="2019" name="Int. J. Syst. Evol. Microbiol.">
        <title>The Global Catalogue of Microorganisms (GCM) 10K type strain sequencing project: providing services to taxonomists for standard genome sequencing and annotation.</title>
        <authorList>
            <consortium name="The Broad Institute Genomics Platform"/>
            <consortium name="The Broad Institute Genome Sequencing Center for Infectious Disease"/>
            <person name="Wu L."/>
            <person name="Ma J."/>
        </authorList>
    </citation>
    <scope>NUCLEOTIDE SEQUENCE [LARGE SCALE GENOMIC DNA]</scope>
    <source>
        <strain evidence="2 3">CGMCC 1.12230</strain>
    </source>
</reference>
<feature type="region of interest" description="Disordered" evidence="1">
    <location>
        <begin position="28"/>
        <end position="80"/>
    </location>
</feature>
<gene>
    <name evidence="2" type="ORF">ACFR99_12195</name>
</gene>
<comment type="caution">
    <text evidence="2">The sequence shown here is derived from an EMBL/GenBank/DDBJ whole genome shotgun (WGS) entry which is preliminary data.</text>
</comment>
<feature type="compositionally biased region" description="Basic and acidic residues" evidence="1">
    <location>
        <begin position="58"/>
        <end position="74"/>
    </location>
</feature>
<feature type="compositionally biased region" description="Polar residues" evidence="1">
    <location>
        <begin position="42"/>
        <end position="53"/>
    </location>
</feature>
<organism evidence="2 3">
    <name type="scientific">Haloarchaeobius amylolyticus</name>
    <dbReference type="NCBI Taxonomy" id="1198296"/>
    <lineage>
        <taxon>Archaea</taxon>
        <taxon>Methanobacteriati</taxon>
        <taxon>Methanobacteriota</taxon>
        <taxon>Stenosarchaea group</taxon>
        <taxon>Halobacteria</taxon>
        <taxon>Halobacteriales</taxon>
        <taxon>Halorubellaceae</taxon>
        <taxon>Haloarchaeobius</taxon>
    </lineage>
</organism>
<keyword evidence="3" id="KW-1185">Reference proteome</keyword>
<proteinExistence type="predicted"/>
<evidence type="ECO:0000256" key="1">
    <source>
        <dbReference type="SAM" id="MobiDB-lite"/>
    </source>
</evidence>
<feature type="compositionally biased region" description="Basic and acidic residues" evidence="1">
    <location>
        <begin position="30"/>
        <end position="41"/>
    </location>
</feature>
<name>A0ABD6BI72_9EURY</name>
<dbReference type="RefSeq" id="WP_390287732.1">
    <property type="nucleotide sequence ID" value="NZ_JBHUDI010000006.1"/>
</dbReference>
<dbReference type="AlphaFoldDB" id="A0ABD6BI72"/>